<name>A0ABD1FBQ6_HYPHA</name>
<keyword evidence="4" id="KW-1185">Reference proteome</keyword>
<dbReference type="InterPro" id="IPR015943">
    <property type="entry name" value="WD40/YVTN_repeat-like_dom_sf"/>
</dbReference>
<evidence type="ECO:0000256" key="1">
    <source>
        <dbReference type="ARBA" id="ARBA00045213"/>
    </source>
</evidence>
<feature type="repeat" description="WD" evidence="2">
    <location>
        <begin position="252"/>
        <end position="282"/>
    </location>
</feature>
<dbReference type="SMART" id="SM00320">
    <property type="entry name" value="WD40"/>
    <property type="match status" value="5"/>
</dbReference>
<dbReference type="InterPro" id="IPR036322">
    <property type="entry name" value="WD40_repeat_dom_sf"/>
</dbReference>
<dbReference type="InterPro" id="IPR001680">
    <property type="entry name" value="WD40_rpt"/>
</dbReference>
<comment type="caution">
    <text evidence="3">The sequence shown here is derived from an EMBL/GenBank/DDBJ whole genome shotgun (WGS) entry which is preliminary data.</text>
</comment>
<dbReference type="PANTHER" id="PTHR44675:SF1">
    <property type="entry name" value="P21-ACTIVATED PROTEIN KINASE-INTERACTING PROTEIN 1"/>
    <property type="match status" value="1"/>
</dbReference>
<accession>A0ABD1FBQ6</accession>
<evidence type="ECO:0008006" key="5">
    <source>
        <dbReference type="Google" id="ProtNLM"/>
    </source>
</evidence>
<dbReference type="InterPro" id="IPR051959">
    <property type="entry name" value="PAK1-Kinase_Regulator"/>
</dbReference>
<dbReference type="PANTHER" id="PTHR44675">
    <property type="entry name" value="PAK1 INTERACTING PROTEIN 1"/>
    <property type="match status" value="1"/>
</dbReference>
<dbReference type="SUPFAM" id="SSF50978">
    <property type="entry name" value="WD40 repeat-like"/>
    <property type="match status" value="1"/>
</dbReference>
<dbReference type="PROSITE" id="PS50082">
    <property type="entry name" value="WD_REPEATS_2"/>
    <property type="match status" value="1"/>
</dbReference>
<dbReference type="Pfam" id="PF00400">
    <property type="entry name" value="WD40"/>
    <property type="match status" value="4"/>
</dbReference>
<dbReference type="EMBL" id="JBDJPC010000001">
    <property type="protein sequence ID" value="KAL1516697.1"/>
    <property type="molecule type" value="Genomic_DNA"/>
</dbReference>
<evidence type="ECO:0000313" key="4">
    <source>
        <dbReference type="Proteomes" id="UP001566132"/>
    </source>
</evidence>
<keyword evidence="2" id="KW-0853">WD repeat</keyword>
<organism evidence="3 4">
    <name type="scientific">Hypothenemus hampei</name>
    <name type="common">Coffee berry borer</name>
    <dbReference type="NCBI Taxonomy" id="57062"/>
    <lineage>
        <taxon>Eukaryota</taxon>
        <taxon>Metazoa</taxon>
        <taxon>Ecdysozoa</taxon>
        <taxon>Arthropoda</taxon>
        <taxon>Hexapoda</taxon>
        <taxon>Insecta</taxon>
        <taxon>Pterygota</taxon>
        <taxon>Neoptera</taxon>
        <taxon>Endopterygota</taxon>
        <taxon>Coleoptera</taxon>
        <taxon>Polyphaga</taxon>
        <taxon>Cucujiformia</taxon>
        <taxon>Curculionidae</taxon>
        <taxon>Scolytinae</taxon>
        <taxon>Hypothenemus</taxon>
    </lineage>
</organism>
<dbReference type="Gene3D" id="2.130.10.10">
    <property type="entry name" value="YVTN repeat-like/Quinoprotein amine dehydrogenase"/>
    <property type="match status" value="2"/>
</dbReference>
<proteinExistence type="predicted"/>
<gene>
    <name evidence="3" type="ORF">ABEB36_000575</name>
</gene>
<comment type="function">
    <text evidence="1">Negatively regulates the PAK1 kinase. PAK1 is a member of the PAK kinase family, which has been shown to play a positive role in the regulation of signaling pathways involving MAPK8 and RELA. PAK1 exists as an inactive homodimer, which is activated by binding of small GTPases such as CDC42 to an N-terminal regulatory domain. PAK1IP1 also binds to the N-terminus of PAK1, and inhibits the specific activation of PAK1 by CDC42. May be involved in ribosomal large subunit assembly.</text>
</comment>
<evidence type="ECO:0000313" key="3">
    <source>
        <dbReference type="EMBL" id="KAL1516697.1"/>
    </source>
</evidence>
<reference evidence="3 4" key="1">
    <citation type="submission" date="2024-05" db="EMBL/GenBank/DDBJ databases">
        <title>Genetic variation in Jamaican populations of the coffee berry borer (Hypothenemus hampei).</title>
        <authorList>
            <person name="Errbii M."/>
            <person name="Myrie A."/>
        </authorList>
    </citation>
    <scope>NUCLEOTIDE SEQUENCE [LARGE SCALE GENOMIC DNA]</scope>
    <source>
        <strain evidence="3">JA-Hopewell-2020-01-JO</strain>
        <tissue evidence="3">Whole body</tissue>
    </source>
</reference>
<evidence type="ECO:0000256" key="2">
    <source>
        <dbReference type="PROSITE-ProRule" id="PRU00221"/>
    </source>
</evidence>
<protein>
    <recommendedName>
        <fullName evidence="5">P21-activated protein kinase-interacting protein 1-like</fullName>
    </recommendedName>
</protein>
<sequence length="373" mass="41653">MFAINMSMEGKFEVIAGTYEEYLLGYLYDPTNKSLTQSFASHDHSGSIRCLATQGHYLVSGGSDDRIVIYDLKSRKEHCMLTNHNATVSAVALTKNHSHVISSSQDGALAIVRTGNWQLEKFWDKAHKDAQVIDIAVHSSGKLALTLGTDCTIHTWNLVKGREAYIINLRSKCKDAKSLEKIVFAPDGNRFLIYGGKYIEVWSIKVGGALKVLEHNQKVTTCTWINNKILFVGYEDGNIATINLDSDKRISKLAHNSRVKVAQYHDGYLATGSSNGEIKIWSRNLEELAKITTGCRITCLTVANWMANAKNEVKVEENDVQESVAVQRATKSVVVVEESENEDNEVVEVVTKKRKTRTQGMKKKKKIIKNKSL</sequence>
<dbReference type="Proteomes" id="UP001566132">
    <property type="component" value="Unassembled WGS sequence"/>
</dbReference>
<dbReference type="AlphaFoldDB" id="A0ABD1FBQ6"/>